<dbReference type="InterPro" id="IPR018289">
    <property type="entry name" value="MULE_transposase_dom"/>
</dbReference>
<feature type="compositionally biased region" description="Polar residues" evidence="5">
    <location>
        <begin position="223"/>
        <end position="235"/>
    </location>
</feature>
<keyword evidence="2 4" id="KW-0863">Zinc-finger</keyword>
<evidence type="ECO:0000313" key="8">
    <source>
        <dbReference type="Proteomes" id="UP001202328"/>
    </source>
</evidence>
<keyword evidence="3" id="KW-0862">Zinc</keyword>
<evidence type="ECO:0000256" key="1">
    <source>
        <dbReference type="ARBA" id="ARBA00022723"/>
    </source>
</evidence>
<name>A0AAD4SNR2_9MAGN</name>
<gene>
    <name evidence="7" type="ORF">MKW98_010751</name>
</gene>
<sequence length="833" mass="93460">MARVAIWYNGKVVDDNPHNPKYVGGKFKMFEVGENIAVSEFFEIVREKCGIGSSIRITINYRLFLSSTSAALVDIAGCDTLSDFLSGSEIHAFYVQKECAPAEEPNLREIIERTSAGSKEPCPRGTVERTSTGSQDSRVRVQGSSSAHVVPEQPNLNLLKTRSSTTVQTRAMRRQEQAPSGLARETVVADLADSSSSSLDDEQHNEPLLISSWDGGQGEMESPTDNPTCPNTQASVRHGSVSKADVGGSRFTSADLNAPILTSSALDNEFFVGQIFETKQKLKFALHDIAVRSRRELRACKSDQQRVEWKCGAKGCGWCIRGNKIGDLPSFRITRYLKPHTCKPLEGQLDHKKASVDWIAAKEKEMLKIQPDLSTKEIVTNIEKRFGIKISSTKSKRAMASAKESLHGNYKDSFDNLRGLEREFTNKGDGTVTNLIGNDDGTFRSFFWAFGPCIEAFNICLRPILIMDSTILTGVYSAVLLIACGVDGENEIVPIAFSVVEEENDDGWGFFVQCVQNLVLGPSRKELTVVTDMKESIVTSIKQFLPLAHHSFCLQRLTENFVSKCHERILEDLVWRCGTAFTRKECDHYLEHLRRGNTQASDWLEAVDKSLWATSYFSGCRYDIYTTKLTESFKAIIGDVLDLPITGLVLGTRIKVADYLYKRQQDVSDIANGLTKHYARLLETSQLESNIYNVTHFSLHESRVYIQDQEFSVNLNGRTCSCRQYQLMGMPCVHAIAAIQARYYNIYDYCAYWYTIETYRQTYSKTLSTIQSRIDWPCEPNDSPILPPTWRKRGGRRKRKSIESQSLVRGGTVRCGKCKEPGHNRLKCGVKSA</sequence>
<comment type="caution">
    <text evidence="7">The sequence shown here is derived from an EMBL/GenBank/DDBJ whole genome shotgun (WGS) entry which is preliminary data.</text>
</comment>
<dbReference type="InterPro" id="IPR004332">
    <property type="entry name" value="Transposase_MuDR"/>
</dbReference>
<reference evidence="7" key="1">
    <citation type="submission" date="2022-04" db="EMBL/GenBank/DDBJ databases">
        <title>A functionally conserved STORR gene fusion in Papaver species that diverged 16.8 million years ago.</title>
        <authorList>
            <person name="Catania T."/>
        </authorList>
    </citation>
    <scope>NUCLEOTIDE SEQUENCE</scope>
    <source>
        <strain evidence="7">S-188037</strain>
    </source>
</reference>
<proteinExistence type="predicted"/>
<evidence type="ECO:0000313" key="7">
    <source>
        <dbReference type="EMBL" id="KAI3913939.1"/>
    </source>
</evidence>
<dbReference type="PROSITE" id="PS50966">
    <property type="entry name" value="ZF_SWIM"/>
    <property type="match status" value="1"/>
</dbReference>
<protein>
    <recommendedName>
        <fullName evidence="6">SWIM-type domain-containing protein</fullName>
    </recommendedName>
</protein>
<evidence type="ECO:0000256" key="5">
    <source>
        <dbReference type="SAM" id="MobiDB-lite"/>
    </source>
</evidence>
<dbReference type="InterPro" id="IPR007527">
    <property type="entry name" value="Znf_SWIM"/>
</dbReference>
<feature type="compositionally biased region" description="Low complexity" evidence="5">
    <location>
        <begin position="189"/>
        <end position="198"/>
    </location>
</feature>
<dbReference type="Pfam" id="PF10551">
    <property type="entry name" value="MULE"/>
    <property type="match status" value="1"/>
</dbReference>
<feature type="compositionally biased region" description="Polar residues" evidence="5">
    <location>
        <begin position="128"/>
        <end position="147"/>
    </location>
</feature>
<dbReference type="Proteomes" id="UP001202328">
    <property type="component" value="Unassembled WGS sequence"/>
</dbReference>
<evidence type="ECO:0000259" key="6">
    <source>
        <dbReference type="PROSITE" id="PS50966"/>
    </source>
</evidence>
<keyword evidence="1" id="KW-0479">Metal-binding</keyword>
<dbReference type="GO" id="GO:0008270">
    <property type="term" value="F:zinc ion binding"/>
    <property type="evidence" value="ECO:0007669"/>
    <property type="project" value="UniProtKB-KW"/>
</dbReference>
<feature type="region of interest" description="Disordered" evidence="5">
    <location>
        <begin position="163"/>
        <end position="238"/>
    </location>
</feature>
<organism evidence="7 8">
    <name type="scientific">Papaver atlanticum</name>
    <dbReference type="NCBI Taxonomy" id="357466"/>
    <lineage>
        <taxon>Eukaryota</taxon>
        <taxon>Viridiplantae</taxon>
        <taxon>Streptophyta</taxon>
        <taxon>Embryophyta</taxon>
        <taxon>Tracheophyta</taxon>
        <taxon>Spermatophyta</taxon>
        <taxon>Magnoliopsida</taxon>
        <taxon>Ranunculales</taxon>
        <taxon>Papaveraceae</taxon>
        <taxon>Papaveroideae</taxon>
        <taxon>Papaver</taxon>
    </lineage>
</organism>
<keyword evidence="8" id="KW-1185">Reference proteome</keyword>
<dbReference type="Pfam" id="PF03108">
    <property type="entry name" value="DBD_Tnp_Mut"/>
    <property type="match status" value="1"/>
</dbReference>
<evidence type="ECO:0000256" key="4">
    <source>
        <dbReference type="PROSITE-ProRule" id="PRU00325"/>
    </source>
</evidence>
<feature type="region of interest" description="Disordered" evidence="5">
    <location>
        <begin position="113"/>
        <end position="149"/>
    </location>
</feature>
<evidence type="ECO:0000256" key="3">
    <source>
        <dbReference type="ARBA" id="ARBA00022833"/>
    </source>
</evidence>
<accession>A0AAD4SNR2</accession>
<dbReference type="EMBL" id="JAJJMB010009426">
    <property type="protein sequence ID" value="KAI3913939.1"/>
    <property type="molecule type" value="Genomic_DNA"/>
</dbReference>
<dbReference type="InterPro" id="IPR006564">
    <property type="entry name" value="Znf_PMZ"/>
</dbReference>
<dbReference type="AlphaFoldDB" id="A0AAD4SNR2"/>
<dbReference type="Pfam" id="PF04434">
    <property type="entry name" value="SWIM"/>
    <property type="match status" value="1"/>
</dbReference>
<dbReference type="PANTHER" id="PTHR31973">
    <property type="entry name" value="POLYPROTEIN, PUTATIVE-RELATED"/>
    <property type="match status" value="1"/>
</dbReference>
<feature type="domain" description="SWIM-type" evidence="6">
    <location>
        <begin position="711"/>
        <end position="743"/>
    </location>
</feature>
<evidence type="ECO:0000256" key="2">
    <source>
        <dbReference type="ARBA" id="ARBA00022771"/>
    </source>
</evidence>
<dbReference type="PANTHER" id="PTHR31973:SF195">
    <property type="entry name" value="MUDR FAMILY TRANSPOSASE"/>
    <property type="match status" value="1"/>
</dbReference>
<dbReference type="SMART" id="SM00575">
    <property type="entry name" value="ZnF_PMZ"/>
    <property type="match status" value="1"/>
</dbReference>